<gene>
    <name evidence="9" type="primary">CD276</name>
</gene>
<evidence type="ECO:0000256" key="2">
    <source>
        <dbReference type="ARBA" id="ARBA00022692"/>
    </source>
</evidence>
<sequence length="650" mass="71522">MRTPVGFCLQEPLHSPVGKHWKSWGWLQGFPFGRRRGGEALPPPPQASCPFSSEAENKQPWGGGAGITSPNLANSIPVDRNRAGRDLGGVLVLPPAQAVNPIAFQAVSFSEKPPVMERPPLLVASRPTGPIILTSSRKFLLNSRLLVCLMSRHPLLLALPSALDPLLFVAAPSNTGTLLSRHLSVLLFSPAFPSPFPLPPLGPPLHLPALLPPFPSAQIPALPTPEARGRGLPPFQLRSAPSGSRPRGRREVSRRGCRTSWDLHARRVRRNGWRDPPLSAGPGKEGLWEAEEEEEEEEDGRVRLQPRRPKAGRRNLDGLRLRGREEDHCFLLTMRSNTCGPPGSQNSSFAWKLHVQLLLLGFLLPTWLGAVEIKVSEEPMVALVGHDAVLHCSFSPEANFSLNELSLFWQVTDTNQLVHSFMEGQDQPAYQGSTYANRTALFYDQLAHGNMSLLLRRVQISDEGSFTCFVKVRDFSRAAVTLQIAATYSKPNVNLEPSKNLKPGDLVKVRCHSFSGYPEAVVLWQDGHGNNITDNITTSQVANEQGLFDVQSILQVVLEPNSTYSCLIKNPLLQEVTHASVSITGQHLLFPAVALWVTVGLSICLVVLLIVLAYVCQKKIRQSCKEEKAKAALQPLKNMDVKEDMAEEID</sequence>
<dbReference type="GO" id="GO:0009897">
    <property type="term" value="C:external side of plasma membrane"/>
    <property type="evidence" value="ECO:0007669"/>
    <property type="project" value="TreeGrafter"/>
</dbReference>
<dbReference type="SUPFAM" id="SSF48726">
    <property type="entry name" value="Immunoglobulin"/>
    <property type="match status" value="2"/>
</dbReference>
<feature type="region of interest" description="Disordered" evidence="6">
    <location>
        <begin position="218"/>
        <end position="256"/>
    </location>
</feature>
<feature type="region of interest" description="Disordered" evidence="6">
    <location>
        <begin position="35"/>
        <end position="69"/>
    </location>
</feature>
<dbReference type="Ensembl" id="ENSNNAT00000024168.1">
    <property type="protein sequence ID" value="ENSNNAP00000023062.1"/>
    <property type="gene ID" value="ENSNNAG00000015196.1"/>
</dbReference>
<dbReference type="GO" id="GO:0001817">
    <property type="term" value="P:regulation of cytokine production"/>
    <property type="evidence" value="ECO:0007669"/>
    <property type="project" value="TreeGrafter"/>
</dbReference>
<evidence type="ECO:0000259" key="8">
    <source>
        <dbReference type="PROSITE" id="PS50835"/>
    </source>
</evidence>
<organism evidence="9 10">
    <name type="scientific">Naja naja</name>
    <name type="common">Indian cobra</name>
    <dbReference type="NCBI Taxonomy" id="35670"/>
    <lineage>
        <taxon>Eukaryota</taxon>
        <taxon>Metazoa</taxon>
        <taxon>Chordata</taxon>
        <taxon>Craniata</taxon>
        <taxon>Vertebrata</taxon>
        <taxon>Euteleostomi</taxon>
        <taxon>Lepidosauria</taxon>
        <taxon>Squamata</taxon>
        <taxon>Bifurcata</taxon>
        <taxon>Unidentata</taxon>
        <taxon>Episquamata</taxon>
        <taxon>Toxicofera</taxon>
        <taxon>Serpentes</taxon>
        <taxon>Colubroidea</taxon>
        <taxon>Elapidae</taxon>
        <taxon>Elapinae</taxon>
        <taxon>Naja</taxon>
    </lineage>
</organism>
<evidence type="ECO:0000256" key="4">
    <source>
        <dbReference type="ARBA" id="ARBA00023136"/>
    </source>
</evidence>
<keyword evidence="5" id="KW-0393">Immunoglobulin domain</keyword>
<evidence type="ECO:0000256" key="6">
    <source>
        <dbReference type="SAM" id="MobiDB-lite"/>
    </source>
</evidence>
<feature type="transmembrane region" description="Helical" evidence="7">
    <location>
        <begin position="588"/>
        <end position="615"/>
    </location>
</feature>
<dbReference type="FunFam" id="2.60.40.10:FF:000438">
    <property type="entry name" value="CD276 antigen"/>
    <property type="match status" value="1"/>
</dbReference>
<reference evidence="9" key="2">
    <citation type="submission" date="2025-09" db="UniProtKB">
        <authorList>
            <consortium name="Ensembl"/>
        </authorList>
    </citation>
    <scope>IDENTIFICATION</scope>
</reference>
<keyword evidence="3 7" id="KW-1133">Transmembrane helix</keyword>
<keyword evidence="2 7" id="KW-0812">Transmembrane</keyword>
<dbReference type="InterPro" id="IPR036179">
    <property type="entry name" value="Ig-like_dom_sf"/>
</dbReference>
<proteinExistence type="predicted"/>
<dbReference type="PROSITE" id="PS50835">
    <property type="entry name" value="IG_LIKE"/>
    <property type="match status" value="2"/>
</dbReference>
<feature type="domain" description="Ig-like" evidence="8">
    <location>
        <begin position="365"/>
        <end position="481"/>
    </location>
</feature>
<name>A0A8C6Y2D7_NAJNA</name>
<feature type="domain" description="Ig-like" evidence="8">
    <location>
        <begin position="491"/>
        <end position="584"/>
    </location>
</feature>
<dbReference type="GO" id="GO:0050852">
    <property type="term" value="P:T cell receptor signaling pathway"/>
    <property type="evidence" value="ECO:0007669"/>
    <property type="project" value="TreeGrafter"/>
</dbReference>
<dbReference type="PANTHER" id="PTHR24100:SF155">
    <property type="entry name" value="CD276 ANTIGEN"/>
    <property type="match status" value="1"/>
</dbReference>
<dbReference type="Gene3D" id="2.60.40.10">
    <property type="entry name" value="Immunoglobulins"/>
    <property type="match status" value="2"/>
</dbReference>
<evidence type="ECO:0000256" key="1">
    <source>
        <dbReference type="ARBA" id="ARBA00004370"/>
    </source>
</evidence>
<reference evidence="9" key="1">
    <citation type="submission" date="2025-08" db="UniProtKB">
        <authorList>
            <consortium name="Ensembl"/>
        </authorList>
    </citation>
    <scope>IDENTIFICATION</scope>
</reference>
<dbReference type="InterPro" id="IPR050504">
    <property type="entry name" value="IgSF_BTN/MOG"/>
</dbReference>
<dbReference type="FunFam" id="2.60.40.10:FF:000088">
    <property type="entry name" value="Butyrophilin subfamily 1 member A1"/>
    <property type="match status" value="1"/>
</dbReference>
<dbReference type="InterPro" id="IPR003599">
    <property type="entry name" value="Ig_sub"/>
</dbReference>
<dbReference type="SMART" id="SM00409">
    <property type="entry name" value="IG"/>
    <property type="match status" value="2"/>
</dbReference>
<dbReference type="InterPro" id="IPR013783">
    <property type="entry name" value="Ig-like_fold"/>
</dbReference>
<dbReference type="InterPro" id="IPR053896">
    <property type="entry name" value="BTN3A2-like_Ig-C"/>
</dbReference>
<dbReference type="Pfam" id="PF22705">
    <property type="entry name" value="C2-set_3"/>
    <property type="match status" value="1"/>
</dbReference>
<feature type="compositionally biased region" description="Acidic residues" evidence="6">
    <location>
        <begin position="288"/>
        <end position="299"/>
    </location>
</feature>
<comment type="subcellular location">
    <subcellularLocation>
        <location evidence="1">Membrane</location>
    </subcellularLocation>
</comment>
<evidence type="ECO:0000313" key="9">
    <source>
        <dbReference type="Ensembl" id="ENSNNAP00000023062.1"/>
    </source>
</evidence>
<keyword evidence="4 7" id="KW-0472">Membrane</keyword>
<protein>
    <submittedName>
        <fullName evidence="9">CD276 molecule</fullName>
    </submittedName>
</protein>
<dbReference type="GeneTree" id="ENSGT00940000154641"/>
<evidence type="ECO:0000256" key="3">
    <source>
        <dbReference type="ARBA" id="ARBA00022989"/>
    </source>
</evidence>
<dbReference type="PANTHER" id="PTHR24100">
    <property type="entry name" value="BUTYROPHILIN"/>
    <property type="match status" value="1"/>
</dbReference>
<dbReference type="Proteomes" id="UP000694559">
    <property type="component" value="Unplaced"/>
</dbReference>
<dbReference type="AlphaFoldDB" id="A0A8C6Y2D7"/>
<accession>A0A8C6Y2D7</accession>
<dbReference type="GO" id="GO:0005102">
    <property type="term" value="F:signaling receptor binding"/>
    <property type="evidence" value="ECO:0007669"/>
    <property type="project" value="TreeGrafter"/>
</dbReference>
<dbReference type="OrthoDB" id="8897154at2759"/>
<keyword evidence="10" id="KW-1185">Reference proteome</keyword>
<evidence type="ECO:0000256" key="7">
    <source>
        <dbReference type="SAM" id="Phobius"/>
    </source>
</evidence>
<evidence type="ECO:0000256" key="5">
    <source>
        <dbReference type="ARBA" id="ARBA00023319"/>
    </source>
</evidence>
<feature type="region of interest" description="Disordered" evidence="6">
    <location>
        <begin position="272"/>
        <end position="308"/>
    </location>
</feature>
<evidence type="ECO:0000313" key="10">
    <source>
        <dbReference type="Proteomes" id="UP000694559"/>
    </source>
</evidence>
<dbReference type="InterPro" id="IPR007110">
    <property type="entry name" value="Ig-like_dom"/>
</dbReference>